<reference evidence="2 3" key="1">
    <citation type="journal article" date="2021" name="Int. J. Syst. Evol. Microbiol.">
        <title>Reticulibacter mediterranei gen. nov., sp. nov., within the new family Reticulibacteraceae fam. nov., and Ktedonospora formicarum gen. nov., sp. nov., Ktedonobacter robiniae sp. nov., Dictyobacter formicarum sp. nov. and Dictyobacter arantiisoli sp. nov., belonging to the class Ktedonobacteria.</title>
        <authorList>
            <person name="Yabe S."/>
            <person name="Zheng Y."/>
            <person name="Wang C.M."/>
            <person name="Sakai Y."/>
            <person name="Abe K."/>
            <person name="Yokota A."/>
            <person name="Donadio S."/>
            <person name="Cavaletti L."/>
            <person name="Monciardini P."/>
        </authorList>
    </citation>
    <scope>NUCLEOTIDE SEQUENCE [LARGE SCALE GENOMIC DNA]</scope>
    <source>
        <strain evidence="2 3">SOSP1-9</strain>
    </source>
</reference>
<feature type="transmembrane region" description="Helical" evidence="1">
    <location>
        <begin position="58"/>
        <end position="79"/>
    </location>
</feature>
<sequence>MTTYLLIYIIGHLLSAILIGFMLGRLRIIPAWTAWAFALSSPLTILVFPVHNSVFQDVVKYLICALLIIGAIPSALAMLKNKNSQL</sequence>
<evidence type="ECO:0000256" key="1">
    <source>
        <dbReference type="SAM" id="Phobius"/>
    </source>
</evidence>
<feature type="transmembrane region" description="Helical" evidence="1">
    <location>
        <begin position="6"/>
        <end position="24"/>
    </location>
</feature>
<accession>A0ABQ3V8D8</accession>
<keyword evidence="1" id="KW-1133">Transmembrane helix</keyword>
<feature type="transmembrane region" description="Helical" evidence="1">
    <location>
        <begin position="31"/>
        <end position="52"/>
    </location>
</feature>
<protein>
    <submittedName>
        <fullName evidence="2">Uncharacterized protein</fullName>
    </submittedName>
</protein>
<dbReference type="EMBL" id="BNJJ01000001">
    <property type="protein sequence ID" value="GHO82035.1"/>
    <property type="molecule type" value="Genomic_DNA"/>
</dbReference>
<dbReference type="Proteomes" id="UP000635565">
    <property type="component" value="Unassembled WGS sequence"/>
</dbReference>
<evidence type="ECO:0000313" key="3">
    <source>
        <dbReference type="Proteomes" id="UP000635565"/>
    </source>
</evidence>
<organism evidence="2 3">
    <name type="scientific">Dictyobacter formicarum</name>
    <dbReference type="NCBI Taxonomy" id="2778368"/>
    <lineage>
        <taxon>Bacteria</taxon>
        <taxon>Bacillati</taxon>
        <taxon>Chloroflexota</taxon>
        <taxon>Ktedonobacteria</taxon>
        <taxon>Ktedonobacterales</taxon>
        <taxon>Dictyobacteraceae</taxon>
        <taxon>Dictyobacter</taxon>
    </lineage>
</organism>
<keyword evidence="1" id="KW-0472">Membrane</keyword>
<gene>
    <name evidence="2" type="ORF">KSZ_00410</name>
</gene>
<evidence type="ECO:0000313" key="2">
    <source>
        <dbReference type="EMBL" id="GHO82035.1"/>
    </source>
</evidence>
<comment type="caution">
    <text evidence="2">The sequence shown here is derived from an EMBL/GenBank/DDBJ whole genome shotgun (WGS) entry which is preliminary data.</text>
</comment>
<keyword evidence="1" id="KW-0812">Transmembrane</keyword>
<name>A0ABQ3V8D8_9CHLR</name>
<keyword evidence="3" id="KW-1185">Reference proteome</keyword>
<proteinExistence type="predicted"/>